<dbReference type="GO" id="GO:0016491">
    <property type="term" value="F:oxidoreductase activity"/>
    <property type="evidence" value="ECO:0007669"/>
    <property type="project" value="InterPro"/>
</dbReference>
<gene>
    <name evidence="2" type="ORF">ARMOST_15385</name>
</gene>
<dbReference type="InterPro" id="IPR018170">
    <property type="entry name" value="Aldo/ket_reductase_CS"/>
</dbReference>
<evidence type="ECO:0000259" key="1">
    <source>
        <dbReference type="Pfam" id="PF00248"/>
    </source>
</evidence>
<dbReference type="InterPro" id="IPR020471">
    <property type="entry name" value="AKR"/>
</dbReference>
<proteinExistence type="predicted"/>
<dbReference type="EMBL" id="FUEG01000015">
    <property type="protein sequence ID" value="SJL11971.1"/>
    <property type="molecule type" value="Genomic_DNA"/>
</dbReference>
<dbReference type="Pfam" id="PF00248">
    <property type="entry name" value="Aldo_ket_red"/>
    <property type="match status" value="1"/>
</dbReference>
<dbReference type="Gene3D" id="3.20.20.100">
    <property type="entry name" value="NADP-dependent oxidoreductase domain"/>
    <property type="match status" value="1"/>
</dbReference>
<dbReference type="PROSITE" id="PS00798">
    <property type="entry name" value="ALDOKETO_REDUCTASE_1"/>
    <property type="match status" value="1"/>
</dbReference>
<keyword evidence="3" id="KW-1185">Reference proteome</keyword>
<name>A0A284RT65_ARMOS</name>
<organism evidence="2 3">
    <name type="scientific">Armillaria ostoyae</name>
    <name type="common">Armillaria root rot fungus</name>
    <dbReference type="NCBI Taxonomy" id="47428"/>
    <lineage>
        <taxon>Eukaryota</taxon>
        <taxon>Fungi</taxon>
        <taxon>Dikarya</taxon>
        <taxon>Basidiomycota</taxon>
        <taxon>Agaricomycotina</taxon>
        <taxon>Agaricomycetes</taxon>
        <taxon>Agaricomycetidae</taxon>
        <taxon>Agaricales</taxon>
        <taxon>Marasmiineae</taxon>
        <taxon>Physalacriaceae</taxon>
        <taxon>Armillaria</taxon>
    </lineage>
</organism>
<dbReference type="InterPro" id="IPR023210">
    <property type="entry name" value="NADP_OxRdtase_dom"/>
</dbReference>
<dbReference type="SUPFAM" id="SSF51430">
    <property type="entry name" value="NAD(P)-linked oxidoreductase"/>
    <property type="match status" value="1"/>
</dbReference>
<dbReference type="OrthoDB" id="416253at2759"/>
<dbReference type="STRING" id="47428.A0A284RT65"/>
<reference evidence="3" key="1">
    <citation type="journal article" date="2017" name="Nat. Ecol. Evol.">
        <title>Genome expansion and lineage-specific genetic innovations in the forest pathogenic fungi Armillaria.</title>
        <authorList>
            <person name="Sipos G."/>
            <person name="Prasanna A.N."/>
            <person name="Walter M.C."/>
            <person name="O'Connor E."/>
            <person name="Balint B."/>
            <person name="Krizsan K."/>
            <person name="Kiss B."/>
            <person name="Hess J."/>
            <person name="Varga T."/>
            <person name="Slot J."/>
            <person name="Riley R."/>
            <person name="Boka B."/>
            <person name="Rigling D."/>
            <person name="Barry K."/>
            <person name="Lee J."/>
            <person name="Mihaltcheva S."/>
            <person name="LaButti K."/>
            <person name="Lipzen A."/>
            <person name="Waldron R."/>
            <person name="Moloney N.M."/>
            <person name="Sperisen C."/>
            <person name="Kredics L."/>
            <person name="Vagvoelgyi C."/>
            <person name="Patrignani A."/>
            <person name="Fitzpatrick D."/>
            <person name="Nagy I."/>
            <person name="Doyle S."/>
            <person name="Anderson J.B."/>
            <person name="Grigoriev I.V."/>
            <person name="Gueldener U."/>
            <person name="Muensterkoetter M."/>
            <person name="Nagy L.G."/>
        </authorList>
    </citation>
    <scope>NUCLEOTIDE SEQUENCE [LARGE SCALE GENOMIC DNA]</scope>
    <source>
        <strain evidence="3">C18/9</strain>
    </source>
</reference>
<dbReference type="PRINTS" id="PR00069">
    <property type="entry name" value="ALDKETRDTASE"/>
</dbReference>
<dbReference type="InterPro" id="IPR036812">
    <property type="entry name" value="NAD(P)_OxRdtase_dom_sf"/>
</dbReference>
<sequence>MSQIPQVELNNGTKIPIIGNHARARQHCATYNALEACEAAKKWISTAIQAGYRHIDTALIYGTEKVIGEAIRESGIPREEFFITTKLPFNCQDRVAESFDLSLKNLGLDYVDLYLMHWPMTIPYRGKSV</sequence>
<evidence type="ECO:0000313" key="3">
    <source>
        <dbReference type="Proteomes" id="UP000219338"/>
    </source>
</evidence>
<accession>A0A284RT65</accession>
<evidence type="ECO:0000313" key="2">
    <source>
        <dbReference type="EMBL" id="SJL11971.1"/>
    </source>
</evidence>
<protein>
    <recommendedName>
        <fullName evidence="1">NADP-dependent oxidoreductase domain-containing protein</fullName>
    </recommendedName>
</protein>
<dbReference type="PANTHER" id="PTHR11732">
    <property type="entry name" value="ALDO/KETO REDUCTASE"/>
    <property type="match status" value="1"/>
</dbReference>
<feature type="domain" description="NADP-dependent oxidoreductase" evidence="1">
    <location>
        <begin position="38"/>
        <end position="120"/>
    </location>
</feature>
<dbReference type="Proteomes" id="UP000219338">
    <property type="component" value="Unassembled WGS sequence"/>
</dbReference>
<dbReference type="AlphaFoldDB" id="A0A284RT65"/>